<protein>
    <recommendedName>
        <fullName evidence="1">DUF6593 domain-containing protein</fullName>
    </recommendedName>
</protein>
<dbReference type="InterPro" id="IPR046528">
    <property type="entry name" value="DUF6593"/>
</dbReference>
<evidence type="ECO:0000313" key="3">
    <source>
        <dbReference type="Proteomes" id="UP000521943"/>
    </source>
</evidence>
<proteinExistence type="predicted"/>
<comment type="caution">
    <text evidence="2">The sequence shown here is derived from an EMBL/GenBank/DDBJ whole genome shotgun (WGS) entry which is preliminary data.</text>
</comment>
<evidence type="ECO:0000259" key="1">
    <source>
        <dbReference type="Pfam" id="PF20236"/>
    </source>
</evidence>
<gene>
    <name evidence="2" type="ORF">DFP72DRAFT_919529</name>
</gene>
<feature type="domain" description="DUF6593" evidence="1">
    <location>
        <begin position="51"/>
        <end position="153"/>
    </location>
</feature>
<reference evidence="2 3" key="1">
    <citation type="submission" date="2020-07" db="EMBL/GenBank/DDBJ databases">
        <title>Comparative genomics of pyrophilous fungi reveals a link between fire events and developmental genes.</title>
        <authorList>
            <consortium name="DOE Joint Genome Institute"/>
            <person name="Steindorff A.S."/>
            <person name="Carver A."/>
            <person name="Calhoun S."/>
            <person name="Stillman K."/>
            <person name="Liu H."/>
            <person name="Lipzen A."/>
            <person name="Pangilinan J."/>
            <person name="Labutti K."/>
            <person name="Bruns T.D."/>
            <person name="Grigoriev I.V."/>
        </authorList>
    </citation>
    <scope>NUCLEOTIDE SEQUENCE [LARGE SCALE GENOMIC DNA]</scope>
    <source>
        <strain evidence="2 3">CBS 144469</strain>
    </source>
</reference>
<keyword evidence="3" id="KW-1185">Reference proteome</keyword>
<evidence type="ECO:0000313" key="2">
    <source>
        <dbReference type="EMBL" id="KAF6747524.1"/>
    </source>
</evidence>
<dbReference type="OrthoDB" id="3058275at2759"/>
<dbReference type="Pfam" id="PF20236">
    <property type="entry name" value="DUF6593"/>
    <property type="match status" value="1"/>
</dbReference>
<sequence>MSFGTNPYALGGWSSAWPAPSSFSPKRPTFVTFRILHPSAKAVGPTNAPLDILNCVVLDPHARTYLTISTASRASVTSIQNAKGMVVGSVQWSASPQPILESNNTVHIQRQSSSAFLQPLGSRTEFALAIDGRMYTWIVGAQDQKLYSFDASSGEVEVLVSVCRDYTGELVLSVAPVALRMGLLDASVLVLVLLCSGYGP</sequence>
<dbReference type="EMBL" id="JACGCI010000080">
    <property type="protein sequence ID" value="KAF6747524.1"/>
    <property type="molecule type" value="Genomic_DNA"/>
</dbReference>
<dbReference type="Proteomes" id="UP000521943">
    <property type="component" value="Unassembled WGS sequence"/>
</dbReference>
<name>A0A8H6HIS7_9AGAR</name>
<accession>A0A8H6HIS7</accession>
<organism evidence="2 3">
    <name type="scientific">Ephemerocybe angulata</name>
    <dbReference type="NCBI Taxonomy" id="980116"/>
    <lineage>
        <taxon>Eukaryota</taxon>
        <taxon>Fungi</taxon>
        <taxon>Dikarya</taxon>
        <taxon>Basidiomycota</taxon>
        <taxon>Agaricomycotina</taxon>
        <taxon>Agaricomycetes</taxon>
        <taxon>Agaricomycetidae</taxon>
        <taxon>Agaricales</taxon>
        <taxon>Agaricineae</taxon>
        <taxon>Psathyrellaceae</taxon>
        <taxon>Ephemerocybe</taxon>
    </lineage>
</organism>
<dbReference type="AlphaFoldDB" id="A0A8H6HIS7"/>